<protein>
    <submittedName>
        <fullName evidence="1">Uncharacterized protein</fullName>
    </submittedName>
</protein>
<comment type="caution">
    <text evidence="1">The sequence shown here is derived from an EMBL/GenBank/DDBJ whole genome shotgun (WGS) entry which is preliminary data.</text>
</comment>
<dbReference type="Proteomes" id="UP000828048">
    <property type="component" value="Chromosome 3"/>
</dbReference>
<proteinExistence type="predicted"/>
<gene>
    <name evidence="1" type="ORF">Vadar_027102</name>
</gene>
<sequence>MPGWLAQDTSNAKSEATQPSIFLSNGTWVNNRDEVYNFYTLINASNVATMFVDELGNFKEAMWVGRWVEFFSFPRDICDDYGRCGMYGYCDSDSNTETEFECTCLPGYEPKSIDEWYLRNASRGCIKKREALSMCGNGEGFVKVANAKIPDSSKARVWMSLSMHECEKECLRNCSCLAYISEAEREGTRANCFTWHDNLMDVRKFTERFPNGGLDLYVRVDAVELAQHRESRRLNGKMVAIVVTSVVLTTSVLIITLICLLVKKKQRRGKDIPESDDENVELPIFDMLIIAGATNNFSETNKIGVGGFGTVYKGRLSSGKDIAVKRLSTDSKQGPDWGVYNAFYTLINASNVARVFVDEFGNFKDAMWVGRWVEFFSFPKDICDDYGRCGVYGYCDSDSNARTDFECTCLPGYEPRSIDEWYLRNASSGCIKKHEALSMCGNGEGFVKVATAKIPDSSKARVWMNLSMRECEEECLRNCSCLAYVNEAEGGMRAHCFTWHDNLMDVRKYIERFPNGGLDLYVRVDAVELAQHMKSRRLNGKMVAIVVTSVVLTTSVLIIALIYLLVKKNQRRAKDIPESDYENVELPIFDMLTITEATNNFSETNKIGEGGFGYVYKVILSFQ</sequence>
<evidence type="ECO:0000313" key="2">
    <source>
        <dbReference type="Proteomes" id="UP000828048"/>
    </source>
</evidence>
<reference evidence="1 2" key="1">
    <citation type="journal article" date="2021" name="Hortic Res">
        <title>High-quality reference genome and annotation aids understanding of berry development for evergreen blueberry (Vaccinium darrowii).</title>
        <authorList>
            <person name="Yu J."/>
            <person name="Hulse-Kemp A.M."/>
            <person name="Babiker E."/>
            <person name="Staton M."/>
        </authorList>
    </citation>
    <scope>NUCLEOTIDE SEQUENCE [LARGE SCALE GENOMIC DNA]</scope>
    <source>
        <strain evidence="2">cv. NJ 8807/NJ 8810</strain>
        <tissue evidence="1">Young leaf</tissue>
    </source>
</reference>
<dbReference type="EMBL" id="CM037153">
    <property type="protein sequence ID" value="KAH7858717.1"/>
    <property type="molecule type" value="Genomic_DNA"/>
</dbReference>
<evidence type="ECO:0000313" key="1">
    <source>
        <dbReference type="EMBL" id="KAH7858717.1"/>
    </source>
</evidence>
<name>A0ACB7YYW9_9ERIC</name>
<accession>A0ACB7YYW9</accession>
<organism evidence="1 2">
    <name type="scientific">Vaccinium darrowii</name>
    <dbReference type="NCBI Taxonomy" id="229202"/>
    <lineage>
        <taxon>Eukaryota</taxon>
        <taxon>Viridiplantae</taxon>
        <taxon>Streptophyta</taxon>
        <taxon>Embryophyta</taxon>
        <taxon>Tracheophyta</taxon>
        <taxon>Spermatophyta</taxon>
        <taxon>Magnoliopsida</taxon>
        <taxon>eudicotyledons</taxon>
        <taxon>Gunneridae</taxon>
        <taxon>Pentapetalae</taxon>
        <taxon>asterids</taxon>
        <taxon>Ericales</taxon>
        <taxon>Ericaceae</taxon>
        <taxon>Vaccinioideae</taxon>
        <taxon>Vaccinieae</taxon>
        <taxon>Vaccinium</taxon>
    </lineage>
</organism>
<keyword evidence="2" id="KW-1185">Reference proteome</keyword>